<evidence type="ECO:0000313" key="1">
    <source>
        <dbReference type="EMBL" id="EMN18317.1"/>
    </source>
</evidence>
<dbReference type="Proteomes" id="UP000012166">
    <property type="component" value="Unassembled WGS sequence"/>
</dbReference>
<evidence type="ECO:0008006" key="3">
    <source>
        <dbReference type="Google" id="ProtNLM"/>
    </source>
</evidence>
<organism evidence="1 2">
    <name type="scientific">Leptospira borgpetersenii str. Brem 328</name>
    <dbReference type="NCBI Taxonomy" id="1049780"/>
    <lineage>
        <taxon>Bacteria</taxon>
        <taxon>Pseudomonadati</taxon>
        <taxon>Spirochaetota</taxon>
        <taxon>Spirochaetia</taxon>
        <taxon>Leptospirales</taxon>
        <taxon>Leptospiraceae</taxon>
        <taxon>Leptospira</taxon>
    </lineage>
</organism>
<sequence>MHLFISQARSLLLTFLIGSFETGSKHYFWNTTDNRDSRTVYLQFQANFWTGTSSPENVSGGAIYRQDY</sequence>
<dbReference type="EMBL" id="AHMS02000018">
    <property type="protein sequence ID" value="EMN18317.1"/>
    <property type="molecule type" value="Genomic_DNA"/>
</dbReference>
<evidence type="ECO:0000313" key="2">
    <source>
        <dbReference type="Proteomes" id="UP000012166"/>
    </source>
</evidence>
<gene>
    <name evidence="1" type="ORF">LEP1GSC056_0604</name>
</gene>
<name>A0ABC9SKS8_LEPBO</name>
<dbReference type="AlphaFoldDB" id="A0ABC9SKS8"/>
<protein>
    <recommendedName>
        <fullName evidence="3">PF07602 domain protein</fullName>
    </recommendedName>
</protein>
<reference evidence="1 2" key="1">
    <citation type="submission" date="2013-01" db="EMBL/GenBank/DDBJ databases">
        <authorList>
            <person name="Harkins D.M."/>
            <person name="Durkin A.S."/>
            <person name="Brinkac L.M."/>
            <person name="Haft D.H."/>
            <person name="Selengut J.D."/>
            <person name="Sanka R."/>
            <person name="DePew J."/>
            <person name="Purushe J."/>
            <person name="Hartskeerl R.A."/>
            <person name="Ahmed A."/>
            <person name="van der Linden H."/>
            <person name="Goris M.G.A."/>
            <person name="Vinetz J.M."/>
            <person name="Sutton G.G."/>
            <person name="Nierman W.C."/>
            <person name="Fouts D.E."/>
        </authorList>
    </citation>
    <scope>NUCLEOTIDE SEQUENCE [LARGE SCALE GENOMIC DNA]</scope>
    <source>
        <strain evidence="1 2">Brem 328</strain>
    </source>
</reference>
<comment type="caution">
    <text evidence="1">The sequence shown here is derived from an EMBL/GenBank/DDBJ whole genome shotgun (WGS) entry which is preliminary data.</text>
</comment>
<accession>A0ABC9SKS8</accession>
<proteinExistence type="predicted"/>